<evidence type="ECO:0000313" key="1">
    <source>
        <dbReference type="EMBL" id="GAF79373.1"/>
    </source>
</evidence>
<proteinExistence type="predicted"/>
<reference evidence="1" key="1">
    <citation type="journal article" date="2014" name="Front. Microbiol.">
        <title>High frequency of phylogenetically diverse reductive dehalogenase-homologous genes in deep subseafloor sedimentary metagenomes.</title>
        <authorList>
            <person name="Kawai M."/>
            <person name="Futagami T."/>
            <person name="Toyoda A."/>
            <person name="Takaki Y."/>
            <person name="Nishi S."/>
            <person name="Hori S."/>
            <person name="Arai W."/>
            <person name="Tsubouchi T."/>
            <person name="Morono Y."/>
            <person name="Uchiyama I."/>
            <person name="Ito T."/>
            <person name="Fujiyama A."/>
            <person name="Inagaki F."/>
            <person name="Takami H."/>
        </authorList>
    </citation>
    <scope>NUCLEOTIDE SEQUENCE</scope>
    <source>
        <strain evidence="1">Expedition CK06-06</strain>
    </source>
</reference>
<sequence>QIYITGSETTEGYQNNPQAGRFPFVRNNVFLDKGCLAPFSLVKSNSSFYMIGAGVNESPSVWQFKDNQYIKISTPPIDFLLASLTDTELEEVFAVTYAEEGHFFVAFALPSVTMFYDLATKRWHERNSVITEDEGEESEEDVETRWRVNSIITAYGLLLVGDSQDGRIGTLSYNNLTEYGNNIIRLFTTQPFTNMGNEITSTMIELTMESGAGNFDVPDPVVSMAASANSKTFTNERVRKIGKKGEYERRIVWYKNGRQDRWVVWQFRMSEPVKSAFIKLEFE</sequence>
<accession>X0SE94</accession>
<protein>
    <submittedName>
        <fullName evidence="1">Uncharacterized protein</fullName>
    </submittedName>
</protein>
<dbReference type="InterPro" id="IPR021098">
    <property type="entry name" value="Phage_P22_Gp10"/>
</dbReference>
<name>X0SE94_9ZZZZ</name>
<dbReference type="EMBL" id="BARS01001986">
    <property type="protein sequence ID" value="GAF79373.1"/>
    <property type="molecule type" value="Genomic_DNA"/>
</dbReference>
<gene>
    <name evidence="1" type="ORF">S01H1_03682</name>
</gene>
<dbReference type="AlphaFoldDB" id="X0SE94"/>
<feature type="non-terminal residue" evidence="1">
    <location>
        <position position="1"/>
    </location>
</feature>
<dbReference type="Pfam" id="PF11134">
    <property type="entry name" value="Phage_stabilise"/>
    <property type="match status" value="1"/>
</dbReference>
<organism evidence="1">
    <name type="scientific">marine sediment metagenome</name>
    <dbReference type="NCBI Taxonomy" id="412755"/>
    <lineage>
        <taxon>unclassified sequences</taxon>
        <taxon>metagenomes</taxon>
        <taxon>ecological metagenomes</taxon>
    </lineage>
</organism>
<comment type="caution">
    <text evidence="1">The sequence shown here is derived from an EMBL/GenBank/DDBJ whole genome shotgun (WGS) entry which is preliminary data.</text>
</comment>